<keyword evidence="5 8" id="KW-0560">Oxidoreductase</keyword>
<dbReference type="InterPro" id="IPR000358">
    <property type="entry name" value="RNR_small_fam"/>
</dbReference>
<dbReference type="GO" id="GO:0009263">
    <property type="term" value="P:deoxyribonucleotide biosynthetic process"/>
    <property type="evidence" value="ECO:0007669"/>
    <property type="project" value="UniProtKB-KW"/>
</dbReference>
<dbReference type="PANTHER" id="PTHR23409:SF18">
    <property type="entry name" value="RIBONUCLEOSIDE-DIPHOSPHATE REDUCTASE SUBUNIT M2"/>
    <property type="match status" value="1"/>
</dbReference>
<comment type="cofactor">
    <cofactor evidence="1">
        <name>Fe cation</name>
        <dbReference type="ChEBI" id="CHEBI:24875"/>
    </cofactor>
</comment>
<organism evidence="8 9">
    <name type="scientific">Photorhabdus temperata subsp. temperata Meg1</name>
    <dbReference type="NCBI Taxonomy" id="1393735"/>
    <lineage>
        <taxon>Bacteria</taxon>
        <taxon>Pseudomonadati</taxon>
        <taxon>Pseudomonadota</taxon>
        <taxon>Gammaproteobacteria</taxon>
        <taxon>Enterobacterales</taxon>
        <taxon>Morganellaceae</taxon>
        <taxon>Photorhabdus</taxon>
    </lineage>
</organism>
<evidence type="ECO:0000256" key="7">
    <source>
        <dbReference type="ARBA" id="ARBA00023116"/>
    </source>
</evidence>
<dbReference type="CDD" id="cd01049">
    <property type="entry name" value="RNRR2"/>
    <property type="match status" value="1"/>
</dbReference>
<dbReference type="PATRIC" id="fig|1393735.3.peg.3733"/>
<dbReference type="FunFam" id="1.10.620.20:FF:000001">
    <property type="entry name" value="Ribonucleoside-diphosphate reductase 1 subunit beta"/>
    <property type="match status" value="1"/>
</dbReference>
<dbReference type="AlphaFoldDB" id="A0A081RSW7"/>
<sequence>MAYTTFSQVKNDQLQEPMFFGQPVNVARYDQQKYPIFEKLIEKQLSFFWRPEEVDVSRDRIDYNALPDHEKHIFISNLKYQTLLDSIQGRSPNVAFLPLISIPELETWVETWSFSETIHSRSYTHIIRNIVNDPAVVFDDIVTNEEILKRAKDISAYYDDLIEMTNNYQLFGEGTHQVAGKTITTSLRELKKQLYLCLMSVNALEAIRFYVSFACSFAFAERELMEGNAKIIKLIARDEALHLTGTQHMLNLLRSGQDDPEMAEIAKECEQQCYDLFVQAAEQEKEWAEYLFKEGSMIGLNRDILCQYVEYITNIRMQAVGLKLPFETRSNPIPWINSWLVSDNVQVAPQEVEVSSYLVGQIDAEVNPDDLSDFEL</sequence>
<gene>
    <name evidence="8" type="ORF">MEG1DRAFT_03646</name>
</gene>
<dbReference type="SUPFAM" id="SSF47240">
    <property type="entry name" value="Ferritin-like"/>
    <property type="match status" value="1"/>
</dbReference>
<dbReference type="InterPro" id="IPR030475">
    <property type="entry name" value="RNR_small_AS"/>
</dbReference>
<evidence type="ECO:0000256" key="5">
    <source>
        <dbReference type="ARBA" id="ARBA00023002"/>
    </source>
</evidence>
<evidence type="ECO:0000256" key="2">
    <source>
        <dbReference type="ARBA" id="ARBA00009303"/>
    </source>
</evidence>
<evidence type="ECO:0000313" key="8">
    <source>
        <dbReference type="EMBL" id="KER01770.1"/>
    </source>
</evidence>
<keyword evidence="6" id="KW-0408">Iron</keyword>
<dbReference type="EMBL" id="JGVH01000071">
    <property type="protein sequence ID" value="KER01770.1"/>
    <property type="molecule type" value="Genomic_DNA"/>
</dbReference>
<dbReference type="Gene3D" id="1.10.620.20">
    <property type="entry name" value="Ribonucleotide Reductase, subunit A"/>
    <property type="match status" value="1"/>
</dbReference>
<evidence type="ECO:0000256" key="6">
    <source>
        <dbReference type="ARBA" id="ARBA00023004"/>
    </source>
</evidence>
<name>A0A081RSW7_PHOTE</name>
<keyword evidence="7" id="KW-0215">Deoxyribonucleotide synthesis</keyword>
<proteinExistence type="inferred from homology"/>
<comment type="similarity">
    <text evidence="2">Belongs to the ribonucleoside diphosphate reductase small chain family.</text>
</comment>
<accession>A0A081RSW7</accession>
<dbReference type="Pfam" id="PF00268">
    <property type="entry name" value="Ribonuc_red_sm"/>
    <property type="match status" value="1"/>
</dbReference>
<protein>
    <recommendedName>
        <fullName evidence="3">ribonucleoside-diphosphate reductase</fullName>
        <ecNumber evidence="3">1.17.4.1</ecNumber>
    </recommendedName>
</protein>
<evidence type="ECO:0000256" key="4">
    <source>
        <dbReference type="ARBA" id="ARBA00022723"/>
    </source>
</evidence>
<dbReference type="Proteomes" id="UP000028002">
    <property type="component" value="Unassembled WGS sequence"/>
</dbReference>
<reference evidence="8 9" key="1">
    <citation type="submission" date="2014-03" db="EMBL/GenBank/DDBJ databases">
        <title>Draft Genome of Photorhabdus temperata Meg1.</title>
        <authorList>
            <person name="Hurst S.G.IV."/>
            <person name="Morris K."/>
            <person name="Thomas K."/>
            <person name="Tisa L.S."/>
        </authorList>
    </citation>
    <scope>NUCLEOTIDE SEQUENCE [LARGE SCALE GENOMIC DNA]</scope>
    <source>
        <strain evidence="8 9">Meg1</strain>
    </source>
</reference>
<dbReference type="GO" id="GO:0004748">
    <property type="term" value="F:ribonucleoside-diphosphate reductase activity, thioredoxin disulfide as acceptor"/>
    <property type="evidence" value="ECO:0007669"/>
    <property type="project" value="UniProtKB-EC"/>
</dbReference>
<dbReference type="InterPro" id="IPR012348">
    <property type="entry name" value="RNR-like"/>
</dbReference>
<evidence type="ECO:0000256" key="3">
    <source>
        <dbReference type="ARBA" id="ARBA00012274"/>
    </source>
</evidence>
<dbReference type="EC" id="1.17.4.1" evidence="3"/>
<dbReference type="NCBIfam" id="NF006576">
    <property type="entry name" value="PRK09101.1"/>
    <property type="match status" value="1"/>
</dbReference>
<dbReference type="GO" id="GO:0046872">
    <property type="term" value="F:metal ion binding"/>
    <property type="evidence" value="ECO:0007669"/>
    <property type="project" value="UniProtKB-KW"/>
</dbReference>
<dbReference type="PROSITE" id="PS00368">
    <property type="entry name" value="RIBORED_SMALL"/>
    <property type="match status" value="1"/>
</dbReference>
<keyword evidence="4" id="KW-0479">Metal-binding</keyword>
<evidence type="ECO:0000313" key="9">
    <source>
        <dbReference type="Proteomes" id="UP000028002"/>
    </source>
</evidence>
<dbReference type="UniPathway" id="UPA00326"/>
<dbReference type="InterPro" id="IPR009078">
    <property type="entry name" value="Ferritin-like_SF"/>
</dbReference>
<comment type="caution">
    <text evidence="8">The sequence shown here is derived from an EMBL/GenBank/DDBJ whole genome shotgun (WGS) entry which is preliminary data.</text>
</comment>
<dbReference type="RefSeq" id="WP_036840916.1">
    <property type="nucleotide sequence ID" value="NZ_CAWLUD010000071.1"/>
</dbReference>
<evidence type="ECO:0000256" key="1">
    <source>
        <dbReference type="ARBA" id="ARBA00001962"/>
    </source>
</evidence>
<dbReference type="InterPro" id="IPR033909">
    <property type="entry name" value="RNR_small"/>
</dbReference>
<dbReference type="PANTHER" id="PTHR23409">
    <property type="entry name" value="RIBONUCLEOSIDE-DIPHOSPHATE REDUCTASE SMALL CHAIN"/>
    <property type="match status" value="1"/>
</dbReference>